<sequence length="161" mass="17715">MDERGNQDFQDLDNPAPTGSQSNRRPPRPRGARAQRKPTQTKILTENYSRRPPSQRQAGHPGQLADHETLRPRVIEGVVALIGRALDGNSKTETKTRAGYVREAVNSGHPLGSGRAVGDHGKPPGQQPEKGRECAKKHNLCVRLPGKTRDPSTLSPRTLRR</sequence>
<dbReference type="EMBL" id="BTGU01000042">
    <property type="protein sequence ID" value="GMN52481.1"/>
    <property type="molecule type" value="Genomic_DNA"/>
</dbReference>
<reference evidence="2" key="1">
    <citation type="submission" date="2023-07" db="EMBL/GenBank/DDBJ databases">
        <title>draft genome sequence of fig (Ficus carica).</title>
        <authorList>
            <person name="Takahashi T."/>
            <person name="Nishimura K."/>
        </authorList>
    </citation>
    <scope>NUCLEOTIDE SEQUENCE</scope>
</reference>
<feature type="compositionally biased region" description="Polar residues" evidence="1">
    <location>
        <begin position="40"/>
        <end position="57"/>
    </location>
</feature>
<gene>
    <name evidence="2" type="ORF">TIFTF001_021629</name>
</gene>
<accession>A0AA88DDT3</accession>
<feature type="region of interest" description="Disordered" evidence="1">
    <location>
        <begin position="102"/>
        <end position="161"/>
    </location>
</feature>
<name>A0AA88DDT3_FICCA</name>
<keyword evidence="3" id="KW-1185">Reference proteome</keyword>
<feature type="compositionally biased region" description="Basic residues" evidence="1">
    <location>
        <begin position="25"/>
        <end position="36"/>
    </location>
</feature>
<dbReference type="AlphaFoldDB" id="A0AA88DDT3"/>
<dbReference type="Proteomes" id="UP001187192">
    <property type="component" value="Unassembled WGS sequence"/>
</dbReference>
<evidence type="ECO:0000313" key="2">
    <source>
        <dbReference type="EMBL" id="GMN52481.1"/>
    </source>
</evidence>
<feature type="region of interest" description="Disordered" evidence="1">
    <location>
        <begin position="1"/>
        <end position="71"/>
    </location>
</feature>
<evidence type="ECO:0000313" key="3">
    <source>
        <dbReference type="Proteomes" id="UP001187192"/>
    </source>
</evidence>
<protein>
    <submittedName>
        <fullName evidence="2">Uncharacterized protein</fullName>
    </submittedName>
</protein>
<evidence type="ECO:0000256" key="1">
    <source>
        <dbReference type="SAM" id="MobiDB-lite"/>
    </source>
</evidence>
<comment type="caution">
    <text evidence="2">The sequence shown here is derived from an EMBL/GenBank/DDBJ whole genome shotgun (WGS) entry which is preliminary data.</text>
</comment>
<proteinExistence type="predicted"/>
<feature type="compositionally biased region" description="Polar residues" evidence="1">
    <location>
        <begin position="151"/>
        <end position="161"/>
    </location>
</feature>
<organism evidence="2 3">
    <name type="scientific">Ficus carica</name>
    <name type="common">Common fig</name>
    <dbReference type="NCBI Taxonomy" id="3494"/>
    <lineage>
        <taxon>Eukaryota</taxon>
        <taxon>Viridiplantae</taxon>
        <taxon>Streptophyta</taxon>
        <taxon>Embryophyta</taxon>
        <taxon>Tracheophyta</taxon>
        <taxon>Spermatophyta</taxon>
        <taxon>Magnoliopsida</taxon>
        <taxon>eudicotyledons</taxon>
        <taxon>Gunneridae</taxon>
        <taxon>Pentapetalae</taxon>
        <taxon>rosids</taxon>
        <taxon>fabids</taxon>
        <taxon>Rosales</taxon>
        <taxon>Moraceae</taxon>
        <taxon>Ficeae</taxon>
        <taxon>Ficus</taxon>
    </lineage>
</organism>